<evidence type="ECO:0000313" key="3">
    <source>
        <dbReference type="Proteomes" id="UP001152795"/>
    </source>
</evidence>
<proteinExistence type="predicted"/>
<dbReference type="Proteomes" id="UP001152795">
    <property type="component" value="Unassembled WGS sequence"/>
</dbReference>
<protein>
    <submittedName>
        <fullName evidence="2">Uncharacterized protein</fullName>
    </submittedName>
</protein>
<gene>
    <name evidence="2" type="ORF">PACLA_8A041776</name>
</gene>
<name>A0A7D9IV56_PARCT</name>
<sequence>MDRGLFNIAVFLDLQKAFETINHDILLTKLDLYGLQKPSLNLLGSYLANRTQMCSVNGALLGTKLVTCGIPQGSILGPLLSLIYINDLPNSLEYSSTRMFADDTTLTVSGKSIQDVEVAINHDLTNVKQWLSANRLSLNLVKTEYLLIGSRYNINNLLAAPNVFVGDTPIKKAGHITKNCKANYICRKCKAGKQHIPICESSPANHTESSPELKNDKNNVKSDTQGFVGHASCDRSGILLQTARANVLPVDEISTRIFFDREALCVPTICSPLTNQPIDSACNLPEFKNLELADFGHDQPGLPVGILVGIDYYHTFMTNRVVKSQAGPVACRTRVRWVLSGRFGSPSPDMHCFEIHLLRATVEQRHTDRDLREDLEKFWNVESIRLNKLGVFGDIKQAFLNVGIDSQHRDFLQFLWYKRKEEDEPIAIYRFNRVVFGITSSPFLLNGTIRHHLDKYAHNEQEVAQQMKNDLYVDDLVSGCNTSEAGKVLYDKSKAILSEAGLDLHKWVTNDQELRMYIESKEKLISDFSNKDNDMTYFEVTSPNINVKHKTVSGVNWDFTYNFHSSTCVELFRGYILLDGFGGCSLLDKWKGKKLGALGGCNKEGCGSDKVEFCEGRTQSSGYPN</sequence>
<dbReference type="InterPro" id="IPR043128">
    <property type="entry name" value="Rev_trsase/Diguanyl_cyclase"/>
</dbReference>
<accession>A0A7D9IV56</accession>
<dbReference type="Gene3D" id="3.10.10.10">
    <property type="entry name" value="HIV Type 1 Reverse Transcriptase, subunit A, domain 1"/>
    <property type="match status" value="1"/>
</dbReference>
<dbReference type="AlphaFoldDB" id="A0A7D9IV56"/>
<evidence type="ECO:0000256" key="1">
    <source>
        <dbReference type="SAM" id="MobiDB-lite"/>
    </source>
</evidence>
<organism evidence="2 3">
    <name type="scientific">Paramuricea clavata</name>
    <name type="common">Red gorgonian</name>
    <name type="synonym">Violescent sea-whip</name>
    <dbReference type="NCBI Taxonomy" id="317549"/>
    <lineage>
        <taxon>Eukaryota</taxon>
        <taxon>Metazoa</taxon>
        <taxon>Cnidaria</taxon>
        <taxon>Anthozoa</taxon>
        <taxon>Octocorallia</taxon>
        <taxon>Malacalcyonacea</taxon>
        <taxon>Plexauridae</taxon>
        <taxon>Paramuricea</taxon>
    </lineage>
</organism>
<dbReference type="EMBL" id="CACRXK020008207">
    <property type="protein sequence ID" value="CAB4014228.1"/>
    <property type="molecule type" value="Genomic_DNA"/>
</dbReference>
<feature type="compositionally biased region" description="Basic and acidic residues" evidence="1">
    <location>
        <begin position="209"/>
        <end position="220"/>
    </location>
</feature>
<evidence type="ECO:0000313" key="2">
    <source>
        <dbReference type="EMBL" id="CAB4014228.1"/>
    </source>
</evidence>
<dbReference type="InterPro" id="IPR000477">
    <property type="entry name" value="RT_dom"/>
</dbReference>
<feature type="region of interest" description="Disordered" evidence="1">
    <location>
        <begin position="201"/>
        <end position="220"/>
    </location>
</feature>
<comment type="caution">
    <text evidence="2">The sequence shown here is derived from an EMBL/GenBank/DDBJ whole genome shotgun (WGS) entry which is preliminary data.</text>
</comment>
<dbReference type="OrthoDB" id="5920525at2759"/>
<dbReference type="Pfam" id="PF00078">
    <property type="entry name" value="RVT_1"/>
    <property type="match status" value="2"/>
</dbReference>
<dbReference type="SUPFAM" id="SSF56672">
    <property type="entry name" value="DNA/RNA polymerases"/>
    <property type="match status" value="1"/>
</dbReference>
<dbReference type="InterPro" id="IPR043502">
    <property type="entry name" value="DNA/RNA_pol_sf"/>
</dbReference>
<dbReference type="PROSITE" id="PS50878">
    <property type="entry name" value="RT_POL"/>
    <property type="match status" value="1"/>
</dbReference>
<dbReference type="PANTHER" id="PTHR33332">
    <property type="entry name" value="REVERSE TRANSCRIPTASE DOMAIN-CONTAINING PROTEIN"/>
    <property type="match status" value="1"/>
</dbReference>
<keyword evidence="3" id="KW-1185">Reference proteome</keyword>
<reference evidence="2" key="1">
    <citation type="submission" date="2020-04" db="EMBL/GenBank/DDBJ databases">
        <authorList>
            <person name="Alioto T."/>
            <person name="Alioto T."/>
            <person name="Gomez Garrido J."/>
        </authorList>
    </citation>
    <scope>NUCLEOTIDE SEQUENCE</scope>
    <source>
        <strain evidence="2">A484AB</strain>
    </source>
</reference>
<dbReference type="Gene3D" id="3.30.70.270">
    <property type="match status" value="1"/>
</dbReference>